<evidence type="ECO:0000313" key="3">
    <source>
        <dbReference type="Proteomes" id="UP000219182"/>
    </source>
</evidence>
<feature type="compositionally biased region" description="Basic and acidic residues" evidence="1">
    <location>
        <begin position="270"/>
        <end position="287"/>
    </location>
</feature>
<feature type="compositionally biased region" description="Polar residues" evidence="1">
    <location>
        <begin position="12"/>
        <end position="22"/>
    </location>
</feature>
<comment type="caution">
    <text evidence="2">The sequence shown here is derived from an EMBL/GenBank/DDBJ whole genome shotgun (WGS) entry which is preliminary data.</text>
</comment>
<name>A0A2A6FJC0_9HYPH</name>
<feature type="region of interest" description="Disordered" evidence="1">
    <location>
        <begin position="244"/>
        <end position="287"/>
    </location>
</feature>
<protein>
    <submittedName>
        <fullName evidence="2">Uncharacterized protein</fullName>
    </submittedName>
</protein>
<keyword evidence="3" id="KW-1185">Reference proteome</keyword>
<evidence type="ECO:0000256" key="1">
    <source>
        <dbReference type="SAM" id="MobiDB-lite"/>
    </source>
</evidence>
<evidence type="ECO:0000313" key="2">
    <source>
        <dbReference type="EMBL" id="PDQ22050.1"/>
    </source>
</evidence>
<organism evidence="2 3">
    <name type="scientific">Mesorhizobium sanjuanii</name>
    <dbReference type="NCBI Taxonomy" id="2037900"/>
    <lineage>
        <taxon>Bacteria</taxon>
        <taxon>Pseudomonadati</taxon>
        <taxon>Pseudomonadota</taxon>
        <taxon>Alphaproteobacteria</taxon>
        <taxon>Hyphomicrobiales</taxon>
        <taxon>Phyllobacteriaceae</taxon>
        <taxon>Mesorhizobium</taxon>
    </lineage>
</organism>
<gene>
    <name evidence="2" type="ORF">CN311_05865</name>
</gene>
<feature type="region of interest" description="Disordered" evidence="1">
    <location>
        <begin position="1"/>
        <end position="29"/>
    </location>
</feature>
<reference evidence="2 3" key="1">
    <citation type="submission" date="2017-09" db="EMBL/GenBank/DDBJ databases">
        <title>Mesorhizobum sanjuanii sp. nov. isolated from nodules of Lotus tenuis in saline-alkaline lowlands of Flooding Pampa.</title>
        <authorList>
            <person name="Sannazzaro A.I."/>
            <person name="Torres Tejerizo G.A."/>
            <person name="Fontana F."/>
            <person name="Cumpa Velazquez L.M."/>
            <person name="Hansen L."/>
            <person name="Pistorio M."/>
            <person name="Estrella M.J."/>
        </authorList>
    </citation>
    <scope>NUCLEOTIDE SEQUENCE [LARGE SCALE GENOMIC DNA]</scope>
    <source>
        <strain evidence="2 3">BSA136</strain>
    </source>
</reference>
<accession>A0A2A6FJC0</accession>
<proteinExistence type="predicted"/>
<dbReference type="EMBL" id="NWQG01000026">
    <property type="protein sequence ID" value="PDQ22050.1"/>
    <property type="molecule type" value="Genomic_DNA"/>
</dbReference>
<dbReference type="SUPFAM" id="SSF48371">
    <property type="entry name" value="ARM repeat"/>
    <property type="match status" value="1"/>
</dbReference>
<dbReference type="AlphaFoldDB" id="A0A2A6FJC0"/>
<dbReference type="InterPro" id="IPR016024">
    <property type="entry name" value="ARM-type_fold"/>
</dbReference>
<sequence>MDRDNKRARAAASSSQDVGNRSTLRDLPYGPLTDVAERLVSANPRDTARNLGTFKELGRRERIAVRGTRTEPETDLARFETRTNQLGRSAVDLGDKLTAGLGHTSDEVALEQFRAVSNVSHYLRPETQDSIVNRIGNMDPPSQAIGALYAAQNFSKFNAENKARIFDQAAELATDPDGHVRSTASNAMYAMYHQLDPNQQAQAHSIPGMQDILPQMPPPRHAAEERSADLDAHIAGIGAAVRDTVGPQTSHEQLQRGGQVGRDISHSYNHAREDLMEARRSRDRTGR</sequence>
<dbReference type="Proteomes" id="UP000219182">
    <property type="component" value="Unassembled WGS sequence"/>
</dbReference>